<name>A0A833J781_9HYPH</name>
<comment type="caution">
    <text evidence="2">The sequence shown here is derived from an EMBL/GenBank/DDBJ whole genome shotgun (WGS) entry which is preliminary data.</text>
</comment>
<dbReference type="AlphaFoldDB" id="A0A833J781"/>
<dbReference type="Pfam" id="PF13481">
    <property type="entry name" value="AAA_25"/>
    <property type="match status" value="1"/>
</dbReference>
<dbReference type="Proteomes" id="UP000469949">
    <property type="component" value="Unassembled WGS sequence"/>
</dbReference>
<accession>A0A833J781</accession>
<evidence type="ECO:0000313" key="3">
    <source>
        <dbReference type="Proteomes" id="UP000469949"/>
    </source>
</evidence>
<dbReference type="Gene3D" id="3.40.50.300">
    <property type="entry name" value="P-loop containing nucleotide triphosphate hydrolases"/>
    <property type="match status" value="1"/>
</dbReference>
<organism evidence="2 3">
    <name type="scientific">Methylorubrum populi</name>
    <dbReference type="NCBI Taxonomy" id="223967"/>
    <lineage>
        <taxon>Bacteria</taxon>
        <taxon>Pseudomonadati</taxon>
        <taxon>Pseudomonadota</taxon>
        <taxon>Alphaproteobacteria</taxon>
        <taxon>Hyphomicrobiales</taxon>
        <taxon>Methylobacteriaceae</taxon>
        <taxon>Methylorubrum</taxon>
    </lineage>
</organism>
<feature type="region of interest" description="Disordered" evidence="1">
    <location>
        <begin position="1"/>
        <end position="22"/>
    </location>
</feature>
<evidence type="ECO:0000313" key="2">
    <source>
        <dbReference type="EMBL" id="KAB7785975.1"/>
    </source>
</evidence>
<dbReference type="RefSeq" id="WP_152276435.1">
    <property type="nucleotide sequence ID" value="NZ_WEKV01000008.1"/>
</dbReference>
<dbReference type="EMBL" id="WEKV01000008">
    <property type="protein sequence ID" value="KAB7785975.1"/>
    <property type="molecule type" value="Genomic_DNA"/>
</dbReference>
<evidence type="ECO:0000256" key="1">
    <source>
        <dbReference type="SAM" id="MobiDB-lite"/>
    </source>
</evidence>
<gene>
    <name evidence="2" type="ORF">F8B43_1376</name>
</gene>
<dbReference type="SUPFAM" id="SSF52540">
    <property type="entry name" value="P-loop containing nucleoside triphosphate hydrolases"/>
    <property type="match status" value="1"/>
</dbReference>
<dbReference type="InterPro" id="IPR027417">
    <property type="entry name" value="P-loop_NTPase"/>
</dbReference>
<reference evidence="2 3" key="1">
    <citation type="submission" date="2019-10" db="EMBL/GenBank/DDBJ databases">
        <title>Draft Genome Sequence of the Caffeine Degrading Methylotroph Methylorubrum populi PINKEL.</title>
        <authorList>
            <person name="Dawson S.C."/>
            <person name="Zhang X."/>
            <person name="Wright M.E."/>
            <person name="Sharma G."/>
            <person name="Langner J.T."/>
            <person name="Ditty J.L."/>
            <person name="Subuyuj G.A."/>
        </authorList>
    </citation>
    <scope>NUCLEOTIDE SEQUENCE [LARGE SCALE GENOMIC DNA]</scope>
    <source>
        <strain evidence="2 3">Pinkel</strain>
    </source>
</reference>
<protein>
    <submittedName>
        <fullName evidence="2">DNA primase phage associated</fullName>
    </submittedName>
</protein>
<proteinExistence type="predicted"/>
<sequence>MSLTPQDATRYFDAHPFMPSDDDMRDDRFPLPPEPGATVSPTAIKPPALRWHRDADPNADRAWLVKDLVPETGKGLLSGQWGSGKTFGVLDLCASTMTGQSFAGRRMIRRGGVLFIAPEGAFEIPIRLRGLVNGKIAGDALAKTAGGNPNVDPDDLPFAWIEECPRLVEAEAVEILAKVAEQAAAELRTRYDMPLALIVVDTVAAGAGFDDENSAAEAQRVMNALERLSHRTGAFVFGVDHFGKSTETGTRGSSAKEAAADVVLAMLAERDPAGNVSNTRMAVRKLRGGRIGQETPYFLQPIEIGMDRWGDPITTCIVDWQTDRTSAAAVEALKKKWPTSLRVFQAALQLALIEHGQDNRPFGNDGPELRTVPSSHVRAEFMSSYATDGETEANRAEARKKAFQRAVKTAQGNGLIAAREITGNEHFWMVADA</sequence>